<dbReference type="GO" id="GO:0008234">
    <property type="term" value="F:cysteine-type peptidase activity"/>
    <property type="evidence" value="ECO:0007669"/>
    <property type="project" value="UniProtKB-KW"/>
</dbReference>
<dbReference type="InterPro" id="IPR003961">
    <property type="entry name" value="FN3_dom"/>
</dbReference>
<comment type="similarity">
    <text evidence="1">Belongs to the peptidase C25 family.</text>
</comment>
<evidence type="ECO:0000256" key="1">
    <source>
        <dbReference type="ARBA" id="ARBA00006067"/>
    </source>
</evidence>
<evidence type="ECO:0000256" key="3">
    <source>
        <dbReference type="ARBA" id="ARBA00022807"/>
    </source>
</evidence>
<dbReference type="GO" id="GO:0006508">
    <property type="term" value="P:proteolysis"/>
    <property type="evidence" value="ECO:0007669"/>
    <property type="project" value="UniProtKB-KW"/>
</dbReference>
<evidence type="ECO:0000313" key="5">
    <source>
        <dbReference type="EMBL" id="KIO47281.1"/>
    </source>
</evidence>
<dbReference type="RefSeq" id="WP_041502105.1">
    <property type="nucleotide sequence ID" value="NZ_JPIT01000007.1"/>
</dbReference>
<evidence type="ECO:0000256" key="2">
    <source>
        <dbReference type="ARBA" id="ARBA00022670"/>
    </source>
</evidence>
<dbReference type="InterPro" id="IPR036116">
    <property type="entry name" value="FN3_sf"/>
</dbReference>
<dbReference type="SUPFAM" id="SSF49265">
    <property type="entry name" value="Fibronectin type III"/>
    <property type="match status" value="1"/>
</dbReference>
<evidence type="ECO:0000313" key="6">
    <source>
        <dbReference type="Proteomes" id="UP000031937"/>
    </source>
</evidence>
<organism evidence="5 6">
    <name type="scientific">Sanguibacteroides justesenii</name>
    <dbReference type="NCBI Taxonomy" id="1547597"/>
    <lineage>
        <taxon>Bacteria</taxon>
        <taxon>Pseudomonadati</taxon>
        <taxon>Bacteroidota</taxon>
        <taxon>Bacteroidia</taxon>
        <taxon>Bacteroidales</taxon>
        <taxon>Porphyromonadaceae</taxon>
        <taxon>Sanguibacteroides</taxon>
    </lineage>
</organism>
<accession>A0AB34R5N3</accession>
<name>A0AB34R5N3_9PORP</name>
<dbReference type="Proteomes" id="UP000031937">
    <property type="component" value="Unassembled WGS sequence"/>
</dbReference>
<evidence type="ECO:0008006" key="7">
    <source>
        <dbReference type="Google" id="ProtNLM"/>
    </source>
</evidence>
<keyword evidence="4" id="KW-0732">Signal</keyword>
<dbReference type="EMBL" id="JPIT01000007">
    <property type="protein sequence ID" value="KIO47281.1"/>
    <property type="molecule type" value="Genomic_DNA"/>
</dbReference>
<sequence>MKTLKIFLTLCVLSISSSLFAQDTKVVLNLIADNTDIKDVTLTIIEYREISESRWTLHAKIPAFTPTIVIKGLREGKQYQFRVILASKYGEGRPADSKFYEIMSPLWELSISIWCYPPILAYAWTPTSKANMNYSNINGILNKKTTKVPLRPKE</sequence>
<feature type="signal peptide" evidence="4">
    <location>
        <begin position="1"/>
        <end position="21"/>
    </location>
</feature>
<keyword evidence="3" id="KW-0378">Hydrolase</keyword>
<keyword evidence="2" id="KW-0645">Protease</keyword>
<gene>
    <name evidence="5" type="ORF">IE90_01440</name>
</gene>
<reference evidence="5 6" key="1">
    <citation type="submission" date="2014-07" db="EMBL/GenBank/DDBJ databases">
        <title>Porphyromonadaceae bacterium OUH 334697 = ATCC BAA-2682 = DSM 28341 draft genome.</title>
        <authorList>
            <person name="Sydenham T.V."/>
            <person name="Hasman H."/>
            <person name="Justesen U.S."/>
        </authorList>
    </citation>
    <scope>NUCLEOTIDE SEQUENCE [LARGE SCALE GENOMIC DNA]</scope>
    <source>
        <strain evidence="5 6">OUH 334697</strain>
    </source>
</reference>
<proteinExistence type="inferred from homology"/>
<dbReference type="AlphaFoldDB" id="A0AB34R5N3"/>
<dbReference type="InterPro" id="IPR013783">
    <property type="entry name" value="Ig-like_fold"/>
</dbReference>
<dbReference type="Gene3D" id="2.60.40.10">
    <property type="entry name" value="Immunoglobulins"/>
    <property type="match status" value="1"/>
</dbReference>
<feature type="chain" id="PRO_5044296266" description="Fibronectin type-III domain-containing protein" evidence="4">
    <location>
        <begin position="22"/>
        <end position="154"/>
    </location>
</feature>
<evidence type="ECO:0000256" key="4">
    <source>
        <dbReference type="SAM" id="SignalP"/>
    </source>
</evidence>
<protein>
    <recommendedName>
        <fullName evidence="7">Fibronectin type-III domain-containing protein</fullName>
    </recommendedName>
</protein>
<keyword evidence="3" id="KW-0788">Thiol protease</keyword>
<comment type="caution">
    <text evidence="5">The sequence shown here is derived from an EMBL/GenBank/DDBJ whole genome shotgun (WGS) entry which is preliminary data.</text>
</comment>
<dbReference type="CDD" id="cd00063">
    <property type="entry name" value="FN3"/>
    <property type="match status" value="1"/>
</dbReference>